<dbReference type="InterPro" id="IPR002501">
    <property type="entry name" value="PsdUridine_synth_N"/>
</dbReference>
<dbReference type="InterPro" id="IPR014780">
    <property type="entry name" value="tRNA_psdUridine_synth_TruB"/>
</dbReference>
<dbReference type="NCBIfam" id="TIGR00431">
    <property type="entry name" value="TruB"/>
    <property type="match status" value="1"/>
</dbReference>
<evidence type="ECO:0000256" key="2">
    <source>
        <dbReference type="ARBA" id="ARBA00005642"/>
    </source>
</evidence>
<comment type="catalytic activity">
    <reaction evidence="1 5">
        <text>uridine(55) in tRNA = pseudouridine(55) in tRNA</text>
        <dbReference type="Rhea" id="RHEA:42532"/>
        <dbReference type="Rhea" id="RHEA-COMP:10101"/>
        <dbReference type="Rhea" id="RHEA-COMP:10102"/>
        <dbReference type="ChEBI" id="CHEBI:65314"/>
        <dbReference type="ChEBI" id="CHEBI:65315"/>
        <dbReference type="EC" id="5.4.99.25"/>
    </reaction>
</comment>
<sequence length="312" mass="33758">MVKFLSGIEGQLTVSLFGFLNCNKPKGMTSRDLVNIVQGQLRGRRCKVGHCGTLDPLAEGVLVVGLGPAVRLVPMVQDQAKHYRGTFQLGAQSPTGDLEFEPTLYPDLPQPTADQLRAAATGLTGLITQVPPAYSAVRVDGRRAYDRVRSGQSVEMPSRTVRIDQLDVLDYEFPIMELDVVCGSGTYMRSLGMDLAQAVGSTAVMTSLTRVGVGPFRLEDSISVEQIRRGPLEDLLMPPALAVVNLPQFSVGPEDDERLGNGQTVQGRPILDGKEVENADLAAAMTERGDLRALVKPKNGLWGPYRVFPEPS</sequence>
<organism evidence="7 8">
    <name type="scientific">Stieleria varia</name>
    <dbReference type="NCBI Taxonomy" id="2528005"/>
    <lineage>
        <taxon>Bacteria</taxon>
        <taxon>Pseudomonadati</taxon>
        <taxon>Planctomycetota</taxon>
        <taxon>Planctomycetia</taxon>
        <taxon>Pirellulales</taxon>
        <taxon>Pirellulaceae</taxon>
        <taxon>Stieleria</taxon>
    </lineage>
</organism>
<dbReference type="CDD" id="cd02573">
    <property type="entry name" value="PseudoU_synth_EcTruB"/>
    <property type="match status" value="1"/>
</dbReference>
<dbReference type="AlphaFoldDB" id="A0A5C6A329"/>
<dbReference type="HAMAP" id="MF_01080">
    <property type="entry name" value="TruB_bact"/>
    <property type="match status" value="1"/>
</dbReference>
<dbReference type="Gene3D" id="3.30.2350.10">
    <property type="entry name" value="Pseudouridine synthase"/>
    <property type="match status" value="1"/>
</dbReference>
<dbReference type="PANTHER" id="PTHR13767">
    <property type="entry name" value="TRNA-PSEUDOURIDINE SYNTHASE"/>
    <property type="match status" value="1"/>
</dbReference>
<dbReference type="PANTHER" id="PTHR13767:SF2">
    <property type="entry name" value="PSEUDOURIDYLATE SYNTHASE TRUB1"/>
    <property type="match status" value="1"/>
</dbReference>
<protein>
    <recommendedName>
        <fullName evidence="5">tRNA pseudouridine synthase B</fullName>
        <ecNumber evidence="5">5.4.99.25</ecNumber>
    </recommendedName>
    <alternativeName>
        <fullName evidence="5">tRNA pseudouridine(55) synthase</fullName>
        <shortName evidence="5">Psi55 synthase</shortName>
    </alternativeName>
    <alternativeName>
        <fullName evidence="5">tRNA pseudouridylate synthase</fullName>
    </alternativeName>
    <alternativeName>
        <fullName evidence="5">tRNA-uridine isomerase</fullName>
    </alternativeName>
</protein>
<dbReference type="Proteomes" id="UP000320176">
    <property type="component" value="Unassembled WGS sequence"/>
</dbReference>
<dbReference type="GO" id="GO:1990481">
    <property type="term" value="P:mRNA pseudouridine synthesis"/>
    <property type="evidence" value="ECO:0007669"/>
    <property type="project" value="TreeGrafter"/>
</dbReference>
<evidence type="ECO:0000256" key="5">
    <source>
        <dbReference type="HAMAP-Rule" id="MF_01080"/>
    </source>
</evidence>
<dbReference type="RefSeq" id="WP_342190171.1">
    <property type="nucleotide sequence ID" value="NZ_CP151726.1"/>
</dbReference>
<evidence type="ECO:0000256" key="4">
    <source>
        <dbReference type="ARBA" id="ARBA00023235"/>
    </source>
</evidence>
<proteinExistence type="inferred from homology"/>
<evidence type="ECO:0000259" key="6">
    <source>
        <dbReference type="Pfam" id="PF01509"/>
    </source>
</evidence>
<reference evidence="7 8" key="1">
    <citation type="submission" date="2019-02" db="EMBL/GenBank/DDBJ databases">
        <title>Deep-cultivation of Planctomycetes and their phenomic and genomic characterization uncovers novel biology.</title>
        <authorList>
            <person name="Wiegand S."/>
            <person name="Jogler M."/>
            <person name="Boedeker C."/>
            <person name="Pinto D."/>
            <person name="Vollmers J."/>
            <person name="Rivas-Marin E."/>
            <person name="Kohn T."/>
            <person name="Peeters S.H."/>
            <person name="Heuer A."/>
            <person name="Rast P."/>
            <person name="Oberbeckmann S."/>
            <person name="Bunk B."/>
            <person name="Jeske O."/>
            <person name="Meyerdierks A."/>
            <person name="Storesund J.E."/>
            <person name="Kallscheuer N."/>
            <person name="Luecker S."/>
            <person name="Lage O.M."/>
            <person name="Pohl T."/>
            <person name="Merkel B.J."/>
            <person name="Hornburger P."/>
            <person name="Mueller R.-W."/>
            <person name="Bruemmer F."/>
            <person name="Labrenz M."/>
            <person name="Spormann A.M."/>
            <person name="Op Den Camp H."/>
            <person name="Overmann J."/>
            <person name="Amann R."/>
            <person name="Jetten M.S.M."/>
            <person name="Mascher T."/>
            <person name="Medema M.H."/>
            <person name="Devos D.P."/>
            <person name="Kaster A.-K."/>
            <person name="Ovreas L."/>
            <person name="Rohde M."/>
            <person name="Galperin M.Y."/>
            <person name="Jogler C."/>
        </authorList>
    </citation>
    <scope>NUCLEOTIDE SEQUENCE [LARGE SCALE GENOMIC DNA]</scope>
    <source>
        <strain evidence="7 8">Pla52n</strain>
    </source>
</reference>
<dbReference type="SUPFAM" id="SSF55120">
    <property type="entry name" value="Pseudouridine synthase"/>
    <property type="match status" value="1"/>
</dbReference>
<name>A0A5C6A329_9BACT</name>
<feature type="domain" description="Pseudouridine synthase II N-terminal" evidence="6">
    <location>
        <begin position="46"/>
        <end position="188"/>
    </location>
</feature>
<dbReference type="GO" id="GO:0003723">
    <property type="term" value="F:RNA binding"/>
    <property type="evidence" value="ECO:0007669"/>
    <property type="project" value="InterPro"/>
</dbReference>
<dbReference type="EMBL" id="SJPN01000008">
    <property type="protein sequence ID" value="TWT93775.1"/>
    <property type="molecule type" value="Genomic_DNA"/>
</dbReference>
<comment type="function">
    <text evidence="5">Responsible for synthesis of pseudouridine from uracil-55 in the psi GC loop of transfer RNAs.</text>
</comment>
<evidence type="ECO:0000313" key="8">
    <source>
        <dbReference type="Proteomes" id="UP000320176"/>
    </source>
</evidence>
<dbReference type="GO" id="GO:0031119">
    <property type="term" value="P:tRNA pseudouridine synthesis"/>
    <property type="evidence" value="ECO:0007669"/>
    <property type="project" value="UniProtKB-UniRule"/>
</dbReference>
<keyword evidence="4 5" id="KW-0413">Isomerase</keyword>
<comment type="similarity">
    <text evidence="2 5">Belongs to the pseudouridine synthase TruB family. Type 1 subfamily.</text>
</comment>
<gene>
    <name evidence="5 7" type="primary">truB</name>
    <name evidence="7" type="ORF">Pla52n_56030</name>
</gene>
<evidence type="ECO:0000256" key="1">
    <source>
        <dbReference type="ARBA" id="ARBA00000385"/>
    </source>
</evidence>
<dbReference type="InterPro" id="IPR020103">
    <property type="entry name" value="PsdUridine_synth_cat_dom_sf"/>
</dbReference>
<evidence type="ECO:0000256" key="3">
    <source>
        <dbReference type="ARBA" id="ARBA00022694"/>
    </source>
</evidence>
<dbReference type="GO" id="GO:0160148">
    <property type="term" value="F:tRNA pseudouridine(55) synthase activity"/>
    <property type="evidence" value="ECO:0007669"/>
    <property type="project" value="UniProtKB-EC"/>
</dbReference>
<keyword evidence="3 5" id="KW-0819">tRNA processing</keyword>
<dbReference type="EC" id="5.4.99.25" evidence="5"/>
<feature type="active site" description="Nucleophile" evidence="5">
    <location>
        <position position="55"/>
    </location>
</feature>
<keyword evidence="8" id="KW-1185">Reference proteome</keyword>
<accession>A0A5C6A329</accession>
<dbReference type="Pfam" id="PF01509">
    <property type="entry name" value="TruB_N"/>
    <property type="match status" value="1"/>
</dbReference>
<evidence type="ECO:0000313" key="7">
    <source>
        <dbReference type="EMBL" id="TWT93775.1"/>
    </source>
</evidence>
<comment type="caution">
    <text evidence="7">The sequence shown here is derived from an EMBL/GenBank/DDBJ whole genome shotgun (WGS) entry which is preliminary data.</text>
</comment>